<name>A0A897N5E0_9EURY</name>
<sequence length="50" mass="5650">MDNTFLDARDTLSSGEYVLLIDNTNAIEAQPPTNFDDDIATVDYEIEVKR</sequence>
<evidence type="ECO:0000313" key="1">
    <source>
        <dbReference type="EMBL" id="QSG06453.1"/>
    </source>
</evidence>
<organism evidence="1 2">
    <name type="scientific">Halapricum desulfuricans</name>
    <dbReference type="NCBI Taxonomy" id="2841257"/>
    <lineage>
        <taxon>Archaea</taxon>
        <taxon>Methanobacteriati</taxon>
        <taxon>Methanobacteriota</taxon>
        <taxon>Stenosarchaea group</taxon>
        <taxon>Halobacteria</taxon>
        <taxon>Halobacteriales</taxon>
        <taxon>Haloarculaceae</taxon>
        <taxon>Halapricum</taxon>
    </lineage>
</organism>
<evidence type="ECO:0000313" key="2">
    <source>
        <dbReference type="Proteomes" id="UP000663525"/>
    </source>
</evidence>
<protein>
    <submittedName>
        <fullName evidence="1">Uncharacterized protein</fullName>
    </submittedName>
</protein>
<reference evidence="1" key="1">
    <citation type="submission" date="2020-11" db="EMBL/GenBank/DDBJ databases">
        <title>Carbohydrate-dependent, anaerobic sulfur respiration: A novel catabolism in halophilic archaea.</title>
        <authorList>
            <person name="Sorokin D.Y."/>
            <person name="Messina E."/>
            <person name="Smedile F."/>
            <person name="La Cono V."/>
            <person name="Hallsworth J.E."/>
            <person name="Yakimov M.M."/>
        </authorList>
    </citation>
    <scope>NUCLEOTIDE SEQUENCE</scope>
    <source>
        <strain evidence="1">HSR12-1</strain>
    </source>
</reference>
<gene>
    <name evidence="1" type="ORF">HSR121_2122</name>
</gene>
<accession>A0A897N5E0</accession>
<dbReference type="Proteomes" id="UP000663525">
    <property type="component" value="Chromosome"/>
</dbReference>
<proteinExistence type="predicted"/>
<dbReference type="EMBL" id="CP064787">
    <property type="protein sequence ID" value="QSG06453.1"/>
    <property type="molecule type" value="Genomic_DNA"/>
</dbReference>
<dbReference type="AlphaFoldDB" id="A0A897N5E0"/>